<dbReference type="Gene3D" id="2.60.120.200">
    <property type="match status" value="1"/>
</dbReference>
<evidence type="ECO:0000313" key="2">
    <source>
        <dbReference type="EMBL" id="KAK9400306.1"/>
    </source>
</evidence>
<evidence type="ECO:0000256" key="1">
    <source>
        <dbReference type="SAM" id="MobiDB-lite"/>
    </source>
</evidence>
<reference evidence="2 3" key="1">
    <citation type="journal article" date="2024" name="Proc. Natl. Acad. Sci. U.S.A.">
        <title>The genetic regulatory architecture and epigenomic basis for age-related changes in rattlesnake venom.</title>
        <authorList>
            <person name="Hogan M.P."/>
            <person name="Holding M.L."/>
            <person name="Nystrom G.S."/>
            <person name="Colston T.J."/>
            <person name="Bartlett D.A."/>
            <person name="Mason A.J."/>
            <person name="Ellsworth S.A."/>
            <person name="Rautsaw R.M."/>
            <person name="Lawrence K.C."/>
            <person name="Strickland J.L."/>
            <person name="He B."/>
            <person name="Fraser P."/>
            <person name="Margres M.J."/>
            <person name="Gilbert D.M."/>
            <person name="Gibbs H.L."/>
            <person name="Parkinson C.L."/>
            <person name="Rokyta D.R."/>
        </authorList>
    </citation>
    <scope>NUCLEOTIDE SEQUENCE [LARGE SCALE GENOMIC DNA]</scope>
    <source>
        <strain evidence="2">DRR0105</strain>
    </source>
</reference>
<name>A0AAW1BDG7_CROAD</name>
<comment type="caution">
    <text evidence="2">The sequence shown here is derived from an EMBL/GenBank/DDBJ whole genome shotgun (WGS) entry which is preliminary data.</text>
</comment>
<accession>A0AAW1BDG7</accession>
<evidence type="ECO:0000313" key="3">
    <source>
        <dbReference type="Proteomes" id="UP001474421"/>
    </source>
</evidence>
<dbReference type="InterPro" id="IPR013320">
    <property type="entry name" value="ConA-like_dom_sf"/>
</dbReference>
<organism evidence="2 3">
    <name type="scientific">Crotalus adamanteus</name>
    <name type="common">Eastern diamondback rattlesnake</name>
    <dbReference type="NCBI Taxonomy" id="8729"/>
    <lineage>
        <taxon>Eukaryota</taxon>
        <taxon>Metazoa</taxon>
        <taxon>Chordata</taxon>
        <taxon>Craniata</taxon>
        <taxon>Vertebrata</taxon>
        <taxon>Euteleostomi</taxon>
        <taxon>Lepidosauria</taxon>
        <taxon>Squamata</taxon>
        <taxon>Bifurcata</taxon>
        <taxon>Unidentata</taxon>
        <taxon>Episquamata</taxon>
        <taxon>Toxicofera</taxon>
        <taxon>Serpentes</taxon>
        <taxon>Colubroidea</taxon>
        <taxon>Viperidae</taxon>
        <taxon>Crotalinae</taxon>
        <taxon>Crotalus</taxon>
    </lineage>
</organism>
<gene>
    <name evidence="2" type="ORF">NXF25_013325</name>
</gene>
<protein>
    <submittedName>
        <fullName evidence="2">Kielin/chordin-like</fullName>
    </submittedName>
</protein>
<feature type="compositionally biased region" description="Basic and acidic residues" evidence="1">
    <location>
        <begin position="101"/>
        <end position="121"/>
    </location>
</feature>
<proteinExistence type="predicted"/>
<dbReference type="SUPFAM" id="SSF49899">
    <property type="entry name" value="Concanavalin A-like lectins/glucanases"/>
    <property type="match status" value="1"/>
</dbReference>
<feature type="compositionally biased region" description="Pro residues" evidence="1">
    <location>
        <begin position="142"/>
        <end position="152"/>
    </location>
</feature>
<dbReference type="Proteomes" id="UP001474421">
    <property type="component" value="Unassembled WGS sequence"/>
</dbReference>
<dbReference type="EMBL" id="JAOTOJ010000006">
    <property type="protein sequence ID" value="KAK9400306.1"/>
    <property type="molecule type" value="Genomic_DNA"/>
</dbReference>
<sequence>MPLKFWKRNPKIWRTFNPASNTDQEKNFVRTGEGFTCRTGGGGSSRRKGGVCLPRGLRGTDLPHFPPPGLNRAPDLPFGRTTQVGSERAKLGGRGGATWQREGRRGCKDPRPSLRSGREPPRACLWGGGSRRGAAGHEPVPVRGPRPRPSPAIRPGTSLRPPARPPARPHIRGGGGGLSLRDRPPPTPPVRRRAERSGHPRVGVMRGCWQLWALPWAALTLQGPSWTGAGTPEGTGSARRDFEDDVLDLLEALNISHSVPGVSKTQGPDPGIPAWKFRRRVPILTLPWDYSVYLLSTVQAALGFHFVARQNPGSEGTLISLVSPAASKRDGQPLLQLASSTQADQLWLAYRAVHNMEPASLVFPGSTPFAHGRWAQLALTLEPRRISLYVDCQEPFIFENRRGEELLSLLLPLDLQITFASLAGDESSKFLGSWQTAEISPHGFPHRPWHCENLLELGGGSSRRDQVRGGS</sequence>
<feature type="region of interest" description="Disordered" evidence="1">
    <location>
        <begin position="59"/>
        <end position="198"/>
    </location>
</feature>
<keyword evidence="3" id="KW-1185">Reference proteome</keyword>
<dbReference type="AlphaFoldDB" id="A0AAW1BDG7"/>